<organism evidence="2 3">
    <name type="scientific">Candidatus Yanofskybacteria bacterium GW2011_GWD1_39_16</name>
    <dbReference type="NCBI Taxonomy" id="1619030"/>
    <lineage>
        <taxon>Bacteria</taxon>
        <taxon>Candidatus Yanofskyibacteriota</taxon>
    </lineage>
</organism>
<dbReference type="EMBL" id="LBWL01000002">
    <property type="protein sequence ID" value="KKR09560.1"/>
    <property type="molecule type" value="Genomic_DNA"/>
</dbReference>
<evidence type="ECO:0000256" key="1">
    <source>
        <dbReference type="SAM" id="Coils"/>
    </source>
</evidence>
<proteinExistence type="predicted"/>
<feature type="coiled-coil region" evidence="1">
    <location>
        <begin position="6"/>
        <end position="33"/>
    </location>
</feature>
<evidence type="ECO:0000313" key="3">
    <source>
        <dbReference type="Proteomes" id="UP000033996"/>
    </source>
</evidence>
<accession>A0A837I0A3</accession>
<name>A0A837I0A3_9BACT</name>
<comment type="caution">
    <text evidence="2">The sequence shown here is derived from an EMBL/GenBank/DDBJ whole genome shotgun (WGS) entry which is preliminary data.</text>
</comment>
<protein>
    <submittedName>
        <fullName evidence="2">Uncharacterized protein</fullName>
    </submittedName>
</protein>
<gene>
    <name evidence="2" type="ORF">UT35_C0002G0010</name>
</gene>
<keyword evidence="1" id="KW-0175">Coiled coil</keyword>
<dbReference type="AlphaFoldDB" id="A0A837I0A3"/>
<sequence length="59" mass="6836">MRIFKMKKIKTILEELIEEIENKKRLTSRGTNERAMIYNSAIEDILIILKEKGVDLSAG</sequence>
<dbReference type="Proteomes" id="UP000033996">
    <property type="component" value="Unassembled WGS sequence"/>
</dbReference>
<evidence type="ECO:0000313" key="2">
    <source>
        <dbReference type="EMBL" id="KKR09560.1"/>
    </source>
</evidence>
<reference evidence="2 3" key="1">
    <citation type="journal article" date="2015" name="Nature">
        <title>rRNA introns, odd ribosomes, and small enigmatic genomes across a large radiation of phyla.</title>
        <authorList>
            <person name="Brown C.T."/>
            <person name="Hug L.A."/>
            <person name="Thomas B.C."/>
            <person name="Sharon I."/>
            <person name="Castelle C.J."/>
            <person name="Singh A."/>
            <person name="Wilkins M.J."/>
            <person name="Williams K.H."/>
            <person name="Banfield J.F."/>
        </authorList>
    </citation>
    <scope>NUCLEOTIDE SEQUENCE [LARGE SCALE GENOMIC DNA]</scope>
</reference>